<dbReference type="AlphaFoldDB" id="A0A1A9ZWQ7"/>
<organism evidence="1 2">
    <name type="scientific">Glossina pallidipes</name>
    <name type="common">Tsetse fly</name>
    <dbReference type="NCBI Taxonomy" id="7398"/>
    <lineage>
        <taxon>Eukaryota</taxon>
        <taxon>Metazoa</taxon>
        <taxon>Ecdysozoa</taxon>
        <taxon>Arthropoda</taxon>
        <taxon>Hexapoda</taxon>
        <taxon>Insecta</taxon>
        <taxon>Pterygota</taxon>
        <taxon>Neoptera</taxon>
        <taxon>Endopterygota</taxon>
        <taxon>Diptera</taxon>
        <taxon>Brachycera</taxon>
        <taxon>Muscomorpha</taxon>
        <taxon>Hippoboscoidea</taxon>
        <taxon>Glossinidae</taxon>
        <taxon>Glossina</taxon>
    </lineage>
</organism>
<evidence type="ECO:0000313" key="2">
    <source>
        <dbReference type="Proteomes" id="UP000092445"/>
    </source>
</evidence>
<name>A0A1A9ZWQ7_GLOPL</name>
<dbReference type="Proteomes" id="UP000092445">
    <property type="component" value="Unassembled WGS sequence"/>
</dbReference>
<proteinExistence type="predicted"/>
<reference evidence="1" key="2">
    <citation type="submission" date="2020-05" db="UniProtKB">
        <authorList>
            <consortium name="EnsemblMetazoa"/>
        </authorList>
    </citation>
    <scope>IDENTIFICATION</scope>
    <source>
        <strain evidence="1">IAEA</strain>
    </source>
</reference>
<dbReference type="VEuPathDB" id="VectorBase:GPAI027477"/>
<reference evidence="2" key="1">
    <citation type="submission" date="2014-03" db="EMBL/GenBank/DDBJ databases">
        <authorList>
            <person name="Aksoy S."/>
            <person name="Warren W."/>
            <person name="Wilson R.K."/>
        </authorList>
    </citation>
    <scope>NUCLEOTIDE SEQUENCE [LARGE SCALE GENOMIC DNA]</scope>
    <source>
        <strain evidence="2">IAEA</strain>
    </source>
</reference>
<accession>A0A1A9ZWQ7</accession>
<evidence type="ECO:0000313" key="1">
    <source>
        <dbReference type="EnsemblMetazoa" id="GPAI027477-PA"/>
    </source>
</evidence>
<keyword evidence="2" id="KW-1185">Reference proteome</keyword>
<dbReference type="EnsemblMetazoa" id="GPAI027477-RA">
    <property type="protein sequence ID" value="GPAI027477-PA"/>
    <property type="gene ID" value="GPAI027477"/>
</dbReference>
<sequence length="182" mass="21642">MNYFEECKSSDNHFCFAEKENSPYVHLYALPKSEGNSIVLNKNLQNLEIDLLAYMQNEIIVQLDQNQTLPLIINQVCIRNTKEEEKIKPNITIYKVHCPNHSNRQCHGYIRITAHSDIVQSTRFRVDSGSSRNGKTSTTHIWQINRYVKRVSDNYRCQLQYNANQRQCIKRWYQAHYKHRHQ</sequence>
<protein>
    <submittedName>
        <fullName evidence="1">Uncharacterized protein</fullName>
    </submittedName>
</protein>